<dbReference type="EMBL" id="VCPC01000003">
    <property type="protein sequence ID" value="TMV11841.1"/>
    <property type="molecule type" value="Genomic_DNA"/>
</dbReference>
<dbReference type="InterPro" id="IPR017459">
    <property type="entry name" value="Glycosyl_Trfase_fam3_N_dom"/>
</dbReference>
<dbReference type="SUPFAM" id="SSF52418">
    <property type="entry name" value="Nucleoside phosphorylase/phosphoribosyltransferase catalytic domain"/>
    <property type="match status" value="1"/>
</dbReference>
<dbReference type="InterPro" id="IPR036320">
    <property type="entry name" value="Glycosyl_Trfase_fam3_N_dom_sf"/>
</dbReference>
<dbReference type="Pfam" id="PF02885">
    <property type="entry name" value="Glycos_trans_3N"/>
    <property type="match status" value="1"/>
</dbReference>
<reference evidence="4 5" key="1">
    <citation type="submission" date="2019-05" db="EMBL/GenBank/DDBJ databases">
        <title>Marivita sp. nov. isolated from sea sediment.</title>
        <authorList>
            <person name="Kim W."/>
        </authorList>
    </citation>
    <scope>NUCLEOTIDE SEQUENCE [LARGE SCALE GENOMIC DNA]</scope>
    <source>
        <strain evidence="4 5">CAU 1492</strain>
    </source>
</reference>
<dbReference type="InterPro" id="IPR035902">
    <property type="entry name" value="Nuc_phospho_transferase"/>
</dbReference>
<protein>
    <submittedName>
        <fullName evidence="4">Glycosyl transferase family protein</fullName>
    </submittedName>
</protein>
<evidence type="ECO:0000313" key="4">
    <source>
        <dbReference type="EMBL" id="TMV11841.1"/>
    </source>
</evidence>
<dbReference type="NCBIfam" id="NF006564">
    <property type="entry name" value="PRK09071.1"/>
    <property type="match status" value="1"/>
</dbReference>
<evidence type="ECO:0000313" key="5">
    <source>
        <dbReference type="Proteomes" id="UP001191082"/>
    </source>
</evidence>
<proteinExistence type="predicted"/>
<feature type="domain" description="Glycosyl transferase family 3 N-terminal" evidence="3">
    <location>
        <begin position="13"/>
        <end position="68"/>
    </location>
</feature>
<organism evidence="4 5">
    <name type="scientific">Arenibacterium halophilum</name>
    <dbReference type="NCBI Taxonomy" id="2583821"/>
    <lineage>
        <taxon>Bacteria</taxon>
        <taxon>Pseudomonadati</taxon>
        <taxon>Pseudomonadota</taxon>
        <taxon>Alphaproteobacteria</taxon>
        <taxon>Rhodobacterales</taxon>
        <taxon>Paracoccaceae</taxon>
        <taxon>Arenibacterium</taxon>
    </lineage>
</organism>
<comment type="caution">
    <text evidence="4">The sequence shown here is derived from an EMBL/GenBank/DDBJ whole genome shotgun (WGS) entry which is preliminary data.</text>
</comment>
<dbReference type="PANTHER" id="PTHR43285:SF2">
    <property type="entry name" value="ANTHRANILATE PHOSPHORIBOSYLTRANSFERASE"/>
    <property type="match status" value="1"/>
</dbReference>
<gene>
    <name evidence="4" type="ORF">FGK64_16415</name>
</gene>
<evidence type="ECO:0000256" key="2">
    <source>
        <dbReference type="ARBA" id="ARBA00022679"/>
    </source>
</evidence>
<evidence type="ECO:0000256" key="1">
    <source>
        <dbReference type="ARBA" id="ARBA00022676"/>
    </source>
</evidence>
<keyword evidence="2 4" id="KW-0808">Transferase</keyword>
<dbReference type="PANTHER" id="PTHR43285">
    <property type="entry name" value="ANTHRANILATE PHOSPHORIBOSYLTRANSFERASE"/>
    <property type="match status" value="1"/>
</dbReference>
<dbReference type="Gene3D" id="3.40.1030.10">
    <property type="entry name" value="Nucleoside phosphorylase/phosphoribosyltransferase catalytic domain"/>
    <property type="match status" value="1"/>
</dbReference>
<keyword evidence="5" id="KW-1185">Reference proteome</keyword>
<dbReference type="RefSeq" id="WP_138864901.1">
    <property type="nucleotide sequence ID" value="NZ_VCPC01000003.1"/>
</dbReference>
<dbReference type="Proteomes" id="UP001191082">
    <property type="component" value="Unassembled WGS sequence"/>
</dbReference>
<dbReference type="Gene3D" id="1.20.970.10">
    <property type="entry name" value="Transferase, Pyrimidine Nucleoside Phosphorylase, Chain C"/>
    <property type="match status" value="1"/>
</dbReference>
<dbReference type="SUPFAM" id="SSF47648">
    <property type="entry name" value="Nucleoside phosphorylase/phosphoribosyltransferase N-terminal domain"/>
    <property type="match status" value="1"/>
</dbReference>
<name>A0ABY2X7R4_9RHOB</name>
<accession>A0ABY2X7R4</accession>
<sequence>MTSLAPYVRILAQGKGRARSMTQDEAESAMALMLSGAPAPEAVGAILMLLRMKGETAPEIAGFTAAARGALPGGWPGPAPDLDWPSYAAGRTRGLPWFLLSARLVARLGHRVLLHGWNSHQSAHASVRASLGDLGIPVCQTTAAAVQALQARNIAYLPLETLSPALMRLLGLREVLGLRSCVNTVLRMLNPGSAPAAVQGVFHPPYRELQADAAQLLGQPALSVLKGGGGEFEHHPTKDIAIFGLRDGAPWTGTTGIHADGRRRLAETLSDPADLAAIWQGRKTDDFAEAVVISTAALALDTLGVADPEATAARAWAARHDTPAQPEFTP</sequence>
<keyword evidence="1" id="KW-0328">Glycosyltransferase</keyword>
<evidence type="ECO:0000259" key="3">
    <source>
        <dbReference type="Pfam" id="PF02885"/>
    </source>
</evidence>
<dbReference type="InterPro" id="IPR005940">
    <property type="entry name" value="Anthranilate_Pribosyl_Tfrase"/>
</dbReference>
<dbReference type="GO" id="GO:0016740">
    <property type="term" value="F:transferase activity"/>
    <property type="evidence" value="ECO:0007669"/>
    <property type="project" value="UniProtKB-KW"/>
</dbReference>